<feature type="transmembrane region" description="Helical" evidence="1">
    <location>
        <begin position="69"/>
        <end position="91"/>
    </location>
</feature>
<keyword evidence="1" id="KW-0472">Membrane</keyword>
<dbReference type="AlphaFoldDB" id="A0A7K0J5C6"/>
<keyword evidence="1" id="KW-0812">Transmembrane</keyword>
<dbReference type="Proteomes" id="UP000466104">
    <property type="component" value="Unassembled WGS sequence"/>
</dbReference>
<evidence type="ECO:0000313" key="2">
    <source>
        <dbReference type="EMBL" id="MSS45112.1"/>
    </source>
</evidence>
<accession>A0A7K0J5C6</accession>
<dbReference type="RefSeq" id="WP_154561874.1">
    <property type="nucleotide sequence ID" value="NZ_VUMG01000001.1"/>
</dbReference>
<evidence type="ECO:0000256" key="1">
    <source>
        <dbReference type="SAM" id="Phobius"/>
    </source>
</evidence>
<evidence type="ECO:0000313" key="3">
    <source>
        <dbReference type="Proteomes" id="UP000466104"/>
    </source>
</evidence>
<proteinExistence type="predicted"/>
<comment type="caution">
    <text evidence="2">The sequence shown here is derived from an EMBL/GenBank/DDBJ whole genome shotgun (WGS) entry which is preliminary data.</text>
</comment>
<name>A0A7K0J5C6_9ACTN</name>
<sequence>MDHFLPRLRFDVVVSKKFDDLLGMLGAIVFFLVIVILVMSPFIMIPALFALVFQECYLDSPWTWETVVLGGLVLFALGMGVSLLMGVLARVVAPLTHPVVNKVFKGVLEFLVLWWFYSTLMHPTSYAFWASIVVMIMTTATEPILDRAIERQKHASNQS</sequence>
<keyword evidence="3" id="KW-1185">Reference proteome</keyword>
<organism evidence="2 3">
    <name type="scientific">Cutibacterium porci</name>
    <dbReference type="NCBI Taxonomy" id="2605781"/>
    <lineage>
        <taxon>Bacteria</taxon>
        <taxon>Bacillati</taxon>
        <taxon>Actinomycetota</taxon>
        <taxon>Actinomycetes</taxon>
        <taxon>Propionibacteriales</taxon>
        <taxon>Propionibacteriaceae</taxon>
        <taxon>Cutibacterium</taxon>
    </lineage>
</organism>
<keyword evidence="1" id="KW-1133">Transmembrane helix</keyword>
<feature type="transmembrane region" description="Helical" evidence="1">
    <location>
        <begin position="21"/>
        <end position="49"/>
    </location>
</feature>
<reference evidence="2 3" key="1">
    <citation type="submission" date="2019-08" db="EMBL/GenBank/DDBJ databases">
        <title>In-depth cultivation of the pig gut microbiome towards novel bacterial diversity and tailored functional studies.</title>
        <authorList>
            <person name="Wylensek D."/>
            <person name="Hitch T.C.A."/>
            <person name="Clavel T."/>
        </authorList>
    </citation>
    <scope>NUCLEOTIDE SEQUENCE [LARGE SCALE GENOMIC DNA]</scope>
    <source>
        <strain evidence="2 3">WCA-380-WT-3A</strain>
    </source>
</reference>
<dbReference type="EMBL" id="VUMG01000001">
    <property type="protein sequence ID" value="MSS45112.1"/>
    <property type="molecule type" value="Genomic_DNA"/>
</dbReference>
<gene>
    <name evidence="2" type="ORF">FYJ43_03405</name>
</gene>
<protein>
    <submittedName>
        <fullName evidence="2">Uncharacterized protein</fullName>
    </submittedName>
</protein>